<accession>A0AAW4W7U9</accession>
<evidence type="ECO:0000256" key="4">
    <source>
        <dbReference type="ARBA" id="ARBA00022679"/>
    </source>
</evidence>
<dbReference type="AlphaFoldDB" id="A0AAW4W7U9"/>
<dbReference type="GO" id="GO:0005840">
    <property type="term" value="C:ribosome"/>
    <property type="evidence" value="ECO:0007669"/>
    <property type="project" value="UniProtKB-KW"/>
</dbReference>
<dbReference type="Gene3D" id="3.40.50.150">
    <property type="entry name" value="Vaccinia Virus protein VP39"/>
    <property type="match status" value="1"/>
</dbReference>
<feature type="binding site" evidence="6">
    <location>
        <position position="252"/>
    </location>
    <ligand>
        <name>S-adenosyl-L-methionine</name>
        <dbReference type="ChEBI" id="CHEBI:59789"/>
    </ligand>
</feature>
<evidence type="ECO:0000313" key="7">
    <source>
        <dbReference type="EMBL" id="MCC2240876.1"/>
    </source>
</evidence>
<comment type="similarity">
    <text evidence="1 6">Belongs to the methyltransferase superfamily. PrmA family.</text>
</comment>
<dbReference type="NCBIfam" id="TIGR00406">
    <property type="entry name" value="prmA"/>
    <property type="match status" value="1"/>
</dbReference>
<feature type="binding site" evidence="6">
    <location>
        <position position="180"/>
    </location>
    <ligand>
        <name>S-adenosyl-L-methionine</name>
        <dbReference type="ChEBI" id="CHEBI:59789"/>
    </ligand>
</feature>
<keyword evidence="7" id="KW-0689">Ribosomal protein</keyword>
<evidence type="ECO:0000313" key="8">
    <source>
        <dbReference type="Proteomes" id="UP001198893"/>
    </source>
</evidence>
<comment type="caution">
    <text evidence="7">The sequence shown here is derived from an EMBL/GenBank/DDBJ whole genome shotgun (WGS) entry which is preliminary data.</text>
</comment>
<dbReference type="EC" id="2.1.1.-" evidence="6"/>
<reference evidence="7" key="1">
    <citation type="submission" date="2021-10" db="EMBL/GenBank/DDBJ databases">
        <title>Anaerobic single-cell dispensing facilitates the cultivation of human gut bacteria.</title>
        <authorList>
            <person name="Afrizal A."/>
        </authorList>
    </citation>
    <scope>NUCLEOTIDE SEQUENCE</scope>
    <source>
        <strain evidence="7">CLA-AA-H204</strain>
    </source>
</reference>
<dbReference type="PIRSF" id="PIRSF000401">
    <property type="entry name" value="RPL11_MTase"/>
    <property type="match status" value="1"/>
</dbReference>
<dbReference type="InterPro" id="IPR029063">
    <property type="entry name" value="SAM-dependent_MTases_sf"/>
</dbReference>
<keyword evidence="4 6" id="KW-0808">Transferase</keyword>
<proteinExistence type="inferred from homology"/>
<comment type="function">
    <text evidence="6">Methylates ribosomal protein L11.</text>
</comment>
<dbReference type="HAMAP" id="MF_00735">
    <property type="entry name" value="Methyltr_PrmA"/>
    <property type="match status" value="1"/>
</dbReference>
<sequence>MKWDKYTIDTTTEAEDFISMMLSENGIEGIEIEDNVPLTKEETGEMFIDFPPELPPDEGKSKVSFYLEAGEDHTGTLKAVRIGLEQLRSMVEIGSGDITSSQTEDIDWINNWKQFFQSFYIDDILIKPTWEPLKEEDKNKFLIEIDPGISFGTGKHETTQLCIRQIRKYLKEGERVLDVGCGSGILSIAALKLGAGSVVGTDVDGDCITSTHENMTVNHLAENSGEFYVGNLIDDKAFQEKIGTGYDLVVANILADIIIPMAPALYQCAKEQGVLITSGIIDFKENEVKEALEQAGFEILEVNHQGEWVNVTARKNQR</sequence>
<protein>
    <recommendedName>
        <fullName evidence="6">Ribosomal protein L11 methyltransferase</fullName>
        <shortName evidence="6">L11 Mtase</shortName>
        <ecNumber evidence="6">2.1.1.-</ecNumber>
    </recommendedName>
</protein>
<dbReference type="CDD" id="cd02440">
    <property type="entry name" value="AdoMet_MTases"/>
    <property type="match status" value="1"/>
</dbReference>
<dbReference type="Pfam" id="PF06325">
    <property type="entry name" value="PrmA"/>
    <property type="match status" value="1"/>
</dbReference>
<dbReference type="GO" id="GO:0008276">
    <property type="term" value="F:protein methyltransferase activity"/>
    <property type="evidence" value="ECO:0007669"/>
    <property type="project" value="UniProtKB-UniRule"/>
</dbReference>
<evidence type="ECO:0000256" key="2">
    <source>
        <dbReference type="ARBA" id="ARBA00022490"/>
    </source>
</evidence>
<feature type="binding site" evidence="6">
    <location>
        <position position="202"/>
    </location>
    <ligand>
        <name>S-adenosyl-L-methionine</name>
        <dbReference type="ChEBI" id="CHEBI:59789"/>
    </ligand>
</feature>
<gene>
    <name evidence="6 7" type="primary">prmA</name>
    <name evidence="7" type="ORF">LKD47_00990</name>
</gene>
<dbReference type="EMBL" id="JAJEQW010000001">
    <property type="protein sequence ID" value="MCC2240876.1"/>
    <property type="molecule type" value="Genomic_DNA"/>
</dbReference>
<dbReference type="InterPro" id="IPR004498">
    <property type="entry name" value="Ribosomal_PrmA_MeTrfase"/>
</dbReference>
<evidence type="ECO:0000256" key="1">
    <source>
        <dbReference type="ARBA" id="ARBA00009741"/>
    </source>
</evidence>
<name>A0AAW4W7U9_9FIRM</name>
<comment type="subcellular location">
    <subcellularLocation>
        <location evidence="6">Cytoplasm</location>
    </subcellularLocation>
</comment>
<organism evidence="7 8">
    <name type="scientific">Roseburia amylophila</name>
    <dbReference type="NCBI Taxonomy" id="2981794"/>
    <lineage>
        <taxon>Bacteria</taxon>
        <taxon>Bacillati</taxon>
        <taxon>Bacillota</taxon>
        <taxon>Clostridia</taxon>
        <taxon>Lachnospirales</taxon>
        <taxon>Lachnospiraceae</taxon>
        <taxon>Roseburia</taxon>
    </lineage>
</organism>
<keyword evidence="3 6" id="KW-0489">Methyltransferase</keyword>
<dbReference type="GO" id="GO:0005737">
    <property type="term" value="C:cytoplasm"/>
    <property type="evidence" value="ECO:0007669"/>
    <property type="project" value="UniProtKB-SubCell"/>
</dbReference>
<dbReference type="SUPFAM" id="SSF53335">
    <property type="entry name" value="S-adenosyl-L-methionine-dependent methyltransferases"/>
    <property type="match status" value="1"/>
</dbReference>
<evidence type="ECO:0000256" key="3">
    <source>
        <dbReference type="ARBA" id="ARBA00022603"/>
    </source>
</evidence>
<comment type="catalytic activity">
    <reaction evidence="6">
        <text>L-lysyl-[protein] + 3 S-adenosyl-L-methionine = N(6),N(6),N(6)-trimethyl-L-lysyl-[protein] + 3 S-adenosyl-L-homocysteine + 3 H(+)</text>
        <dbReference type="Rhea" id="RHEA:54192"/>
        <dbReference type="Rhea" id="RHEA-COMP:9752"/>
        <dbReference type="Rhea" id="RHEA-COMP:13826"/>
        <dbReference type="ChEBI" id="CHEBI:15378"/>
        <dbReference type="ChEBI" id="CHEBI:29969"/>
        <dbReference type="ChEBI" id="CHEBI:57856"/>
        <dbReference type="ChEBI" id="CHEBI:59789"/>
        <dbReference type="ChEBI" id="CHEBI:61961"/>
    </reaction>
</comment>
<dbReference type="RefSeq" id="WP_227709430.1">
    <property type="nucleotide sequence ID" value="NZ_JAJEQW010000001.1"/>
</dbReference>
<dbReference type="PANTHER" id="PTHR43648">
    <property type="entry name" value="ELECTRON TRANSFER FLAVOPROTEIN BETA SUBUNIT LYSINE METHYLTRANSFERASE"/>
    <property type="match status" value="1"/>
</dbReference>
<dbReference type="Proteomes" id="UP001198893">
    <property type="component" value="Unassembled WGS sequence"/>
</dbReference>
<keyword evidence="5 6" id="KW-0949">S-adenosyl-L-methionine</keyword>
<dbReference type="GO" id="GO:0032259">
    <property type="term" value="P:methylation"/>
    <property type="evidence" value="ECO:0007669"/>
    <property type="project" value="UniProtKB-KW"/>
</dbReference>
<evidence type="ECO:0000256" key="5">
    <source>
        <dbReference type="ARBA" id="ARBA00022691"/>
    </source>
</evidence>
<dbReference type="InterPro" id="IPR050078">
    <property type="entry name" value="Ribosomal_L11_MeTrfase_PrmA"/>
</dbReference>
<evidence type="ECO:0000256" key="6">
    <source>
        <dbReference type="HAMAP-Rule" id="MF_00735"/>
    </source>
</evidence>
<dbReference type="PANTHER" id="PTHR43648:SF1">
    <property type="entry name" value="ELECTRON TRANSFER FLAVOPROTEIN BETA SUBUNIT LYSINE METHYLTRANSFERASE"/>
    <property type="match status" value="1"/>
</dbReference>
<keyword evidence="2 6" id="KW-0963">Cytoplasm</keyword>
<keyword evidence="7" id="KW-0687">Ribonucleoprotein</keyword>
<feature type="binding site" evidence="6">
    <location>
        <position position="159"/>
    </location>
    <ligand>
        <name>S-adenosyl-L-methionine</name>
        <dbReference type="ChEBI" id="CHEBI:59789"/>
    </ligand>
</feature>